<evidence type="ECO:0008006" key="3">
    <source>
        <dbReference type="Google" id="ProtNLM"/>
    </source>
</evidence>
<dbReference type="Gene3D" id="3.40.50.300">
    <property type="entry name" value="P-loop containing nucleotide triphosphate hydrolases"/>
    <property type="match status" value="1"/>
</dbReference>
<proteinExistence type="predicted"/>
<comment type="caution">
    <text evidence="1">The sequence shown here is derived from an EMBL/GenBank/DDBJ whole genome shotgun (WGS) entry which is preliminary data.</text>
</comment>
<gene>
    <name evidence="1" type="ORF">COU98_00905</name>
</gene>
<dbReference type="PANTHER" id="PTHR11669">
    <property type="entry name" value="REPLICATION FACTOR C / DNA POLYMERASE III GAMMA-TAU SUBUNIT"/>
    <property type="match status" value="1"/>
</dbReference>
<dbReference type="SUPFAM" id="SSF52540">
    <property type="entry name" value="P-loop containing nucleoside triphosphate hydrolases"/>
    <property type="match status" value="1"/>
</dbReference>
<dbReference type="InterPro" id="IPR050238">
    <property type="entry name" value="DNA_Rep/Repair_Clamp_Loader"/>
</dbReference>
<dbReference type="AlphaFoldDB" id="A0A2H9T1S5"/>
<dbReference type="Pfam" id="PF13177">
    <property type="entry name" value="DNA_pol3_delta2"/>
    <property type="match status" value="1"/>
</dbReference>
<dbReference type="EMBL" id="PFEN01000015">
    <property type="protein sequence ID" value="PJE69639.1"/>
    <property type="molecule type" value="Genomic_DNA"/>
</dbReference>
<name>A0A2H9T1S5_9BACT</name>
<dbReference type="Proteomes" id="UP000236946">
    <property type="component" value="Unassembled WGS sequence"/>
</dbReference>
<reference evidence="2" key="1">
    <citation type="submission" date="2017-09" db="EMBL/GenBank/DDBJ databases">
        <title>Depth-based differentiation of microbial function through sediment-hosted aquifers and enrichment of novel symbionts in the deep terrestrial subsurface.</title>
        <authorList>
            <person name="Probst A.J."/>
            <person name="Ladd B."/>
            <person name="Jarett J.K."/>
            <person name="Geller-Mcgrath D.E."/>
            <person name="Sieber C.M.K."/>
            <person name="Emerson J.B."/>
            <person name="Anantharaman K."/>
            <person name="Thomas B.C."/>
            <person name="Malmstrom R."/>
            <person name="Stieglmeier M."/>
            <person name="Klingl A."/>
            <person name="Woyke T."/>
            <person name="Ryan C.M."/>
            <person name="Banfield J.F."/>
        </authorList>
    </citation>
    <scope>NUCLEOTIDE SEQUENCE [LARGE SCALE GENOMIC DNA]</scope>
</reference>
<dbReference type="InterPro" id="IPR027417">
    <property type="entry name" value="P-loop_NTPase"/>
</dbReference>
<dbReference type="PANTHER" id="PTHR11669:SF8">
    <property type="entry name" value="DNA POLYMERASE III SUBUNIT DELTA"/>
    <property type="match status" value="1"/>
</dbReference>
<sequence>MIIGHQKQWEFLKKCLELNRLSHAYLFSGLESLGKKNLAIEFVKMINCETNIAPKEPCQKCANCKAIEKRSFPDLFIAEPSQNANKTKNEEIEEGLISISHIRQAQHFLSFLSYYGKWKTVILDQAEKMTHEAQSCLLKTLEEVKGKTILILISSHPEMLLPTVYSRCQIIKFFPVSQLEIRDHLIKIGASQGKAEMLASISQGKPGKAIDFFINEKKLEEKEKFLKEFLEIRGSNYATRFQYVKNVLLPQYNLHEVLETLQNYFRYVLFLKIGLESSGFVNFPKPDQKFKSYPIPKLEKIIRTIQTFDFLTFSTNLNPKLALEVLMLEI</sequence>
<accession>A0A2H9T1S5</accession>
<organism evidence="1 2">
    <name type="scientific">Candidatus Staskawiczbacteria bacterium CG10_big_fil_rev_8_21_14_0_10_38_10</name>
    <dbReference type="NCBI Taxonomy" id="1974891"/>
    <lineage>
        <taxon>Bacteria</taxon>
        <taxon>Candidatus Staskawicziibacteriota</taxon>
    </lineage>
</organism>
<protein>
    <recommendedName>
        <fullName evidence="3">DNA polymerase III subunit delta</fullName>
    </recommendedName>
</protein>
<dbReference type="GO" id="GO:0006261">
    <property type="term" value="P:DNA-templated DNA replication"/>
    <property type="evidence" value="ECO:0007669"/>
    <property type="project" value="TreeGrafter"/>
</dbReference>
<evidence type="ECO:0000313" key="2">
    <source>
        <dbReference type="Proteomes" id="UP000236946"/>
    </source>
</evidence>
<evidence type="ECO:0000313" key="1">
    <source>
        <dbReference type="EMBL" id="PJE69639.1"/>
    </source>
</evidence>